<dbReference type="KEGG" id="mtai:Mtai_v1c27480"/>
<comment type="caution">
    <text evidence="1">The sequence shown here is derived from an EMBL/GenBank/DDBJ whole genome shotgun (WGS) entry which is preliminary data.</text>
</comment>
<dbReference type="RefSeq" id="WP_027888388.1">
    <property type="nucleotide sequence ID" value="NZ_JBHSXZ010000053.1"/>
</dbReference>
<accession>A0A399E0D7</accession>
<dbReference type="InterPro" id="IPR011335">
    <property type="entry name" value="Restrct_endonuc-II-like"/>
</dbReference>
<proteinExistence type="predicted"/>
<dbReference type="Pfam" id="PF09670">
    <property type="entry name" value="Cas_Cas02710"/>
    <property type="match status" value="1"/>
</dbReference>
<dbReference type="InterPro" id="IPR014082">
    <property type="entry name" value="CRISPR-assoc_prot_Cas02710"/>
</dbReference>
<dbReference type="Gene3D" id="3.40.50.10770">
    <property type="entry name" value="Hypothetical protein VC1899 like domain (Restriction endonuclease-like)"/>
    <property type="match status" value="1"/>
</dbReference>
<evidence type="ECO:0000313" key="1">
    <source>
        <dbReference type="EMBL" id="RIH76973.1"/>
    </source>
</evidence>
<protein>
    <submittedName>
        <fullName evidence="1">CRISPR-associated protein</fullName>
    </submittedName>
</protein>
<reference evidence="1 2" key="1">
    <citation type="submission" date="2018-08" db="EMBL/GenBank/DDBJ databases">
        <title>Meiothermus cateniformans JCM 15151 genome sequencing project.</title>
        <authorList>
            <person name="Da Costa M.S."/>
            <person name="Albuquerque L."/>
            <person name="Raposo P."/>
            <person name="Froufe H.J.C."/>
            <person name="Barroso C.S."/>
            <person name="Egas C."/>
        </authorList>
    </citation>
    <scope>NUCLEOTIDE SEQUENCE [LARGE SCALE GENOMIC DNA]</scope>
    <source>
        <strain evidence="1 2">JCM 15151</strain>
    </source>
</reference>
<dbReference type="SUPFAM" id="SSF52980">
    <property type="entry name" value="Restriction endonuclease-like"/>
    <property type="match status" value="1"/>
</dbReference>
<dbReference type="Proteomes" id="UP000266089">
    <property type="component" value="Unassembled WGS sequence"/>
</dbReference>
<dbReference type="NCBIfam" id="TIGR02710">
    <property type="entry name" value="TIGR02710 family CRISPR-associated CARF protein"/>
    <property type="match status" value="1"/>
</dbReference>
<name>A0A399E0D7_9DEIN</name>
<dbReference type="OrthoDB" id="30230at2"/>
<organism evidence="1 2">
    <name type="scientific">Meiothermus taiwanensis</name>
    <dbReference type="NCBI Taxonomy" id="172827"/>
    <lineage>
        <taxon>Bacteria</taxon>
        <taxon>Thermotogati</taxon>
        <taxon>Deinococcota</taxon>
        <taxon>Deinococci</taxon>
        <taxon>Thermales</taxon>
        <taxon>Thermaceae</taxon>
        <taxon>Meiothermus</taxon>
    </lineage>
</organism>
<dbReference type="AlphaFoldDB" id="A0A399E0D7"/>
<evidence type="ECO:0000313" key="2">
    <source>
        <dbReference type="Proteomes" id="UP000266089"/>
    </source>
</evidence>
<gene>
    <name evidence="1" type="ORF">Mcate_01521</name>
</gene>
<sequence length="488" mass="54831">MNQNKERLRELWAEYKTLIRQESADRAGPAPQGQRAKELYDTQIWPLTKEGFTDRGQQRYLASFHTVGTTAEPVILSVRALDADKVYLLHTKDTEKVCGRIERELGWGVERIKTLLVGRSDPEDIYRQVRQKVDEIPPDAAIAFDPTGGTKAMVAGLAMFAFSLAEEGRTAHVYYVDNEEYDDELRRPVAGTEFLKRLENPREVISDWIYHRAKDAYKRGDFSLAKQLFDQAKDHEGRAHSLEAVLAEAYESLDAAQFKQAKDRLNDLLELLQKPAHRQSFLTKHTATIERQKEALEAVVQLTESLSVKGEGIASLADPQKVACVLAALGFMSERRLKTGRLAEAVLLYYRALELFLQHRLALRNFDTAKPDFDRLCAEAGITIQELNDRYQEECRAARARLGGALQQKIAVDLITAFFLLRALGDEPALAVNANKVLGLSSARDNSIFAHGFLLPTKANADNLSEVLTDLVRKGGLSEVRFEPIPLP</sequence>
<dbReference type="EMBL" id="QWKX01000033">
    <property type="protein sequence ID" value="RIH76973.1"/>
    <property type="molecule type" value="Genomic_DNA"/>
</dbReference>